<dbReference type="InterPro" id="IPR025398">
    <property type="entry name" value="DUF4371"/>
</dbReference>
<dbReference type="SMART" id="SM00597">
    <property type="entry name" value="ZnF_TTF"/>
    <property type="match status" value="1"/>
</dbReference>
<evidence type="ECO:0000313" key="2">
    <source>
        <dbReference type="EnsemblPlants" id="AET4Gv20680600.1"/>
    </source>
</evidence>
<feature type="domain" description="TTF-type" evidence="1">
    <location>
        <begin position="61"/>
        <end position="155"/>
    </location>
</feature>
<dbReference type="PANTHER" id="PTHR11697:SF230">
    <property type="entry name" value="ZINC FINGER, MYM DOMAIN CONTAINING 1"/>
    <property type="match status" value="1"/>
</dbReference>
<reference evidence="3" key="2">
    <citation type="journal article" date="2017" name="Nat. Plants">
        <title>The Aegilops tauschii genome reveals multiple impacts of transposons.</title>
        <authorList>
            <person name="Zhao G."/>
            <person name="Zou C."/>
            <person name="Li K."/>
            <person name="Wang K."/>
            <person name="Li T."/>
            <person name="Gao L."/>
            <person name="Zhang X."/>
            <person name="Wang H."/>
            <person name="Yang Z."/>
            <person name="Liu X."/>
            <person name="Jiang W."/>
            <person name="Mao L."/>
            <person name="Kong X."/>
            <person name="Jiao Y."/>
            <person name="Jia J."/>
        </authorList>
    </citation>
    <scope>NUCLEOTIDE SEQUENCE [LARGE SCALE GENOMIC DNA]</scope>
    <source>
        <strain evidence="3">cv. AL8/78</strain>
    </source>
</reference>
<accession>A0A453IU79</accession>
<reference evidence="2" key="5">
    <citation type="journal article" date="2021" name="G3 (Bethesda)">
        <title>Aegilops tauschii genome assembly Aet v5.0 features greater sequence contiguity and improved annotation.</title>
        <authorList>
            <person name="Wang L."/>
            <person name="Zhu T."/>
            <person name="Rodriguez J.C."/>
            <person name="Deal K.R."/>
            <person name="Dubcovsky J."/>
            <person name="McGuire P.E."/>
            <person name="Lux T."/>
            <person name="Spannagl M."/>
            <person name="Mayer K.F.X."/>
            <person name="Baldrich P."/>
            <person name="Meyers B.C."/>
            <person name="Huo N."/>
            <person name="Gu Y.Q."/>
            <person name="Zhou H."/>
            <person name="Devos K.M."/>
            <person name="Bennetzen J.L."/>
            <person name="Unver T."/>
            <person name="Budak H."/>
            <person name="Gulick P.J."/>
            <person name="Galiba G."/>
            <person name="Kalapos B."/>
            <person name="Nelson D.R."/>
            <person name="Li P."/>
            <person name="You F.M."/>
            <person name="Luo M.C."/>
            <person name="Dvorak J."/>
        </authorList>
    </citation>
    <scope>NUCLEOTIDE SEQUENCE [LARGE SCALE GENOMIC DNA]</scope>
    <source>
        <strain evidence="2">cv. AL8/78</strain>
    </source>
</reference>
<proteinExistence type="predicted"/>
<protein>
    <recommendedName>
        <fullName evidence="1">TTF-type domain-containing protein</fullName>
    </recommendedName>
</protein>
<keyword evidence="3" id="KW-1185">Reference proteome</keyword>
<dbReference type="InterPro" id="IPR055298">
    <property type="entry name" value="AtLOH3-like"/>
</dbReference>
<reference evidence="2" key="4">
    <citation type="submission" date="2019-03" db="UniProtKB">
        <authorList>
            <consortium name="EnsemblPlants"/>
        </authorList>
    </citation>
    <scope>IDENTIFICATION</scope>
</reference>
<evidence type="ECO:0000313" key="3">
    <source>
        <dbReference type="Proteomes" id="UP000015105"/>
    </source>
</evidence>
<reference evidence="3" key="1">
    <citation type="journal article" date="2014" name="Science">
        <title>Ancient hybridizations among the ancestral genomes of bread wheat.</title>
        <authorList>
            <consortium name="International Wheat Genome Sequencing Consortium,"/>
            <person name="Marcussen T."/>
            <person name="Sandve S.R."/>
            <person name="Heier L."/>
            <person name="Spannagl M."/>
            <person name="Pfeifer M."/>
            <person name="Jakobsen K.S."/>
            <person name="Wulff B.B."/>
            <person name="Steuernagel B."/>
            <person name="Mayer K.F."/>
            <person name="Olsen O.A."/>
        </authorList>
    </citation>
    <scope>NUCLEOTIDE SEQUENCE [LARGE SCALE GENOMIC DNA]</scope>
    <source>
        <strain evidence="3">cv. AL8/78</strain>
    </source>
</reference>
<dbReference type="AlphaFoldDB" id="A0A453IU79"/>
<dbReference type="Proteomes" id="UP000015105">
    <property type="component" value="Chromosome 4D"/>
</dbReference>
<organism evidence="2 3">
    <name type="scientific">Aegilops tauschii subsp. strangulata</name>
    <name type="common">Goatgrass</name>
    <dbReference type="NCBI Taxonomy" id="200361"/>
    <lineage>
        <taxon>Eukaryota</taxon>
        <taxon>Viridiplantae</taxon>
        <taxon>Streptophyta</taxon>
        <taxon>Embryophyta</taxon>
        <taxon>Tracheophyta</taxon>
        <taxon>Spermatophyta</taxon>
        <taxon>Magnoliopsida</taxon>
        <taxon>Liliopsida</taxon>
        <taxon>Poales</taxon>
        <taxon>Poaceae</taxon>
        <taxon>BOP clade</taxon>
        <taxon>Pooideae</taxon>
        <taxon>Triticodae</taxon>
        <taxon>Triticeae</taxon>
        <taxon>Triticinae</taxon>
        <taxon>Aegilops</taxon>
    </lineage>
</organism>
<dbReference type="InterPro" id="IPR006580">
    <property type="entry name" value="Znf_TTF"/>
</dbReference>
<dbReference type="EnsemblPlants" id="AET4Gv20680600.1">
    <property type="protein sequence ID" value="AET4Gv20680600.1"/>
    <property type="gene ID" value="AET4Gv20680600"/>
</dbReference>
<dbReference type="STRING" id="200361.A0A453IU79"/>
<name>A0A453IU79_AEGTS</name>
<dbReference type="PANTHER" id="PTHR11697">
    <property type="entry name" value="GENERAL TRANSCRIPTION FACTOR 2-RELATED ZINC FINGER PROTEIN"/>
    <property type="match status" value="1"/>
</dbReference>
<dbReference type="Gramene" id="AET4Gv20680600.1">
    <property type="protein sequence ID" value="AET4Gv20680600.1"/>
    <property type="gene ID" value="AET4Gv20680600"/>
</dbReference>
<dbReference type="Pfam" id="PF14291">
    <property type="entry name" value="DUF4371"/>
    <property type="match status" value="2"/>
</dbReference>
<reference evidence="2" key="3">
    <citation type="journal article" date="2017" name="Nature">
        <title>Genome sequence of the progenitor of the wheat D genome Aegilops tauschii.</title>
        <authorList>
            <person name="Luo M.C."/>
            <person name="Gu Y.Q."/>
            <person name="Puiu D."/>
            <person name="Wang H."/>
            <person name="Twardziok S.O."/>
            <person name="Deal K.R."/>
            <person name="Huo N."/>
            <person name="Zhu T."/>
            <person name="Wang L."/>
            <person name="Wang Y."/>
            <person name="McGuire P.E."/>
            <person name="Liu S."/>
            <person name="Long H."/>
            <person name="Ramasamy R.K."/>
            <person name="Rodriguez J.C."/>
            <person name="Van S.L."/>
            <person name="Yuan L."/>
            <person name="Wang Z."/>
            <person name="Xia Z."/>
            <person name="Xiao L."/>
            <person name="Anderson O.D."/>
            <person name="Ouyang S."/>
            <person name="Liang Y."/>
            <person name="Zimin A.V."/>
            <person name="Pertea G."/>
            <person name="Qi P."/>
            <person name="Bennetzen J.L."/>
            <person name="Dai X."/>
            <person name="Dawson M.W."/>
            <person name="Muller H.G."/>
            <person name="Kugler K."/>
            <person name="Rivarola-Duarte L."/>
            <person name="Spannagl M."/>
            <person name="Mayer K.F.X."/>
            <person name="Lu F.H."/>
            <person name="Bevan M.W."/>
            <person name="Leroy P."/>
            <person name="Li P."/>
            <person name="You F.M."/>
            <person name="Sun Q."/>
            <person name="Liu Z."/>
            <person name="Lyons E."/>
            <person name="Wicker T."/>
            <person name="Salzberg S.L."/>
            <person name="Devos K.M."/>
            <person name="Dvorak J."/>
        </authorList>
    </citation>
    <scope>NUCLEOTIDE SEQUENCE [LARGE SCALE GENOMIC DNA]</scope>
    <source>
        <strain evidence="2">cv. AL8/78</strain>
    </source>
</reference>
<evidence type="ECO:0000259" key="1">
    <source>
        <dbReference type="SMART" id="SM00597"/>
    </source>
</evidence>
<sequence>PRPAKEKEEVDTSNLPPDPANRIAIFQYSAKVRDDVRRAYLLRGPFQPTGHAFLQTDFSGVQRRFNEEWFKDHKSWLEYSTKENAAFCLCCYLFQNESLGHGGGDVFSTKGWKSWNNVKRLDIHVGGPSSTHNQNMKRCDDLMNQKQSIGAVLHKGTKKSNIDDVAAVALKNAPQNLKLVSSTIQKHIVKACAIETVKAIIEDLGDEYFAILVDESRDEKQAKRVQTALQNGELETGRGLNQELGLKRAGDTRWGSHFSSLLNMIVMFPSVIEVVDDNAQNASKALDRIKAKGVLDAIQTFDFVLMMHLMKADIVNAVSYLHTTKRRLQEMRNQGWEGMIKKRLLIFALNKILNFLIWMLCIFPEDRNQSVRFRLMAYQIRITTKV</sequence>